<feature type="domain" description="Rab-GAP TBC" evidence="2">
    <location>
        <begin position="250"/>
        <end position="494"/>
    </location>
</feature>
<dbReference type="OrthoDB" id="26371at2759"/>
<dbReference type="Gene3D" id="1.10.10.750">
    <property type="entry name" value="Ypt/Rab-GAP domain of gyp1p, domain 1"/>
    <property type="match status" value="1"/>
</dbReference>
<dbReference type="SMART" id="SM00164">
    <property type="entry name" value="TBC"/>
    <property type="match status" value="1"/>
</dbReference>
<feature type="compositionally biased region" description="Low complexity" evidence="1">
    <location>
        <begin position="298"/>
        <end position="311"/>
    </location>
</feature>
<organism evidence="3 4">
    <name type="scientific">Sporormia fimetaria CBS 119925</name>
    <dbReference type="NCBI Taxonomy" id="1340428"/>
    <lineage>
        <taxon>Eukaryota</taxon>
        <taxon>Fungi</taxon>
        <taxon>Dikarya</taxon>
        <taxon>Ascomycota</taxon>
        <taxon>Pezizomycotina</taxon>
        <taxon>Dothideomycetes</taxon>
        <taxon>Pleosporomycetidae</taxon>
        <taxon>Pleosporales</taxon>
        <taxon>Sporormiaceae</taxon>
        <taxon>Sporormia</taxon>
    </lineage>
</organism>
<evidence type="ECO:0000313" key="4">
    <source>
        <dbReference type="Proteomes" id="UP000799440"/>
    </source>
</evidence>
<feature type="compositionally biased region" description="Basic and acidic residues" evidence="1">
    <location>
        <begin position="133"/>
        <end position="144"/>
    </location>
</feature>
<dbReference type="GO" id="GO:0005794">
    <property type="term" value="C:Golgi apparatus"/>
    <property type="evidence" value="ECO:0007669"/>
    <property type="project" value="TreeGrafter"/>
</dbReference>
<gene>
    <name evidence="3" type="ORF">M011DRAFT_494691</name>
</gene>
<dbReference type="FunFam" id="1.10.10.750:FF:000007">
    <property type="entry name" value="TBC1 domain family member"/>
    <property type="match status" value="1"/>
</dbReference>
<reference evidence="3" key="1">
    <citation type="journal article" date="2020" name="Stud. Mycol.">
        <title>101 Dothideomycetes genomes: a test case for predicting lifestyles and emergence of pathogens.</title>
        <authorList>
            <person name="Haridas S."/>
            <person name="Albert R."/>
            <person name="Binder M."/>
            <person name="Bloem J."/>
            <person name="Labutti K."/>
            <person name="Salamov A."/>
            <person name="Andreopoulos B."/>
            <person name="Baker S."/>
            <person name="Barry K."/>
            <person name="Bills G."/>
            <person name="Bluhm B."/>
            <person name="Cannon C."/>
            <person name="Castanera R."/>
            <person name="Culley D."/>
            <person name="Daum C."/>
            <person name="Ezra D."/>
            <person name="Gonzalez J."/>
            <person name="Henrissat B."/>
            <person name="Kuo A."/>
            <person name="Liang C."/>
            <person name="Lipzen A."/>
            <person name="Lutzoni F."/>
            <person name="Magnuson J."/>
            <person name="Mondo S."/>
            <person name="Nolan M."/>
            <person name="Ohm R."/>
            <person name="Pangilinan J."/>
            <person name="Park H.-J."/>
            <person name="Ramirez L."/>
            <person name="Alfaro M."/>
            <person name="Sun H."/>
            <person name="Tritt A."/>
            <person name="Yoshinaga Y."/>
            <person name="Zwiers L.-H."/>
            <person name="Turgeon B."/>
            <person name="Goodwin S."/>
            <person name="Spatafora J."/>
            <person name="Crous P."/>
            <person name="Grigoriev I."/>
        </authorList>
    </citation>
    <scope>NUCLEOTIDE SEQUENCE</scope>
    <source>
        <strain evidence="3">CBS 119925</strain>
    </source>
</reference>
<sequence>MASKKQQQVVSASPFWRPSSSTAQPQEPKKIIGASYSHADILKIDSLSLSGASSRPRTPPSAGSARDPSGASLRPGSATTSPPPTRNRYSSFLRDTNREWYDDDGEGADTLFDDDEDEFGLPSIATMRRKDRRQATHKDKEPGRRGSKSTAPAAPWRAIDSGDIAEERGVPNYPTAKKSEGKILRPQYQEILRDPANSLHLISHPALPPTATDKEKEEHSARLSRINKFKRILQTSTISLSELRDSAWSGIPPEVRAMTWQVLLGYLPTSSERRVGALERKRKEYLEGVRQAFERGTGPSSSNGASAPSVNRGRGRGLDEAIWHQISIDVPRTNPHLELYSYEATQRSLERILYVWAIRHPASGYVQGINDLVTPFWQVFLGMYISDPDIEFGMDPGQLPKQVLDAVEADSFWCLTKLLDGIQDNYISHQPGIQRQVASLRDLTTRIDQGLAKHLQNEGVEFIQFSFRWMNCLLMREISVKNTIRMWDTYLAEEDGFSSFHLYVCAAFLVKWSDQLRKMDFQEIMMFLQALPTRDWTEKDIELLLSEAFIWQSLFRGSSAHLQNTGSKAGTGVGMGPNS</sequence>
<dbReference type="SUPFAM" id="SSF47923">
    <property type="entry name" value="Ypt/Rab-GAP domain of gyp1p"/>
    <property type="match status" value="2"/>
</dbReference>
<dbReference type="EMBL" id="MU006575">
    <property type="protein sequence ID" value="KAF2746852.1"/>
    <property type="molecule type" value="Genomic_DNA"/>
</dbReference>
<dbReference type="AlphaFoldDB" id="A0A6A6V872"/>
<evidence type="ECO:0000256" key="1">
    <source>
        <dbReference type="SAM" id="MobiDB-lite"/>
    </source>
</evidence>
<dbReference type="Gene3D" id="1.10.8.270">
    <property type="entry name" value="putative rabgap domain of human tbc1 domain family member 14 like domains"/>
    <property type="match status" value="1"/>
</dbReference>
<dbReference type="PANTHER" id="PTHR22957:SF26">
    <property type="entry name" value="LD44506P"/>
    <property type="match status" value="1"/>
</dbReference>
<feature type="region of interest" description="Disordered" evidence="1">
    <location>
        <begin position="1"/>
        <end position="31"/>
    </location>
</feature>
<feature type="region of interest" description="Disordered" evidence="1">
    <location>
        <begin position="48"/>
        <end position="158"/>
    </location>
</feature>
<dbReference type="InterPro" id="IPR035969">
    <property type="entry name" value="Rab-GAP_TBC_sf"/>
</dbReference>
<dbReference type="Proteomes" id="UP000799440">
    <property type="component" value="Unassembled WGS sequence"/>
</dbReference>
<dbReference type="GO" id="GO:0005096">
    <property type="term" value="F:GTPase activator activity"/>
    <property type="evidence" value="ECO:0007669"/>
    <property type="project" value="TreeGrafter"/>
</dbReference>
<feature type="compositionally biased region" description="Polar residues" evidence="1">
    <location>
        <begin position="1"/>
        <end position="11"/>
    </location>
</feature>
<keyword evidence="4" id="KW-1185">Reference proteome</keyword>
<name>A0A6A6V872_9PLEO</name>
<evidence type="ECO:0000259" key="2">
    <source>
        <dbReference type="PROSITE" id="PS50086"/>
    </source>
</evidence>
<dbReference type="InterPro" id="IPR000195">
    <property type="entry name" value="Rab-GAP-TBC_dom"/>
</dbReference>
<dbReference type="PANTHER" id="PTHR22957">
    <property type="entry name" value="TBC1 DOMAIN FAMILY MEMBER GTPASE-ACTIVATING PROTEIN"/>
    <property type="match status" value="1"/>
</dbReference>
<evidence type="ECO:0000313" key="3">
    <source>
        <dbReference type="EMBL" id="KAF2746852.1"/>
    </source>
</evidence>
<dbReference type="FunFam" id="1.10.472.80:FF:000001">
    <property type="entry name" value="TBC1 domain family member 22B"/>
    <property type="match status" value="1"/>
</dbReference>
<proteinExistence type="predicted"/>
<dbReference type="Gene3D" id="1.10.472.80">
    <property type="entry name" value="Ypt/Rab-GAP domain of gyp1p, domain 3"/>
    <property type="match status" value="1"/>
</dbReference>
<feature type="region of interest" description="Disordered" evidence="1">
    <location>
        <begin position="293"/>
        <end position="313"/>
    </location>
</feature>
<feature type="compositionally biased region" description="Acidic residues" evidence="1">
    <location>
        <begin position="101"/>
        <end position="119"/>
    </location>
</feature>
<dbReference type="Pfam" id="PF00566">
    <property type="entry name" value="RabGAP-TBC"/>
    <property type="match status" value="1"/>
</dbReference>
<protein>
    <submittedName>
        <fullName evidence="3">RabGAP/TBC</fullName>
    </submittedName>
</protein>
<dbReference type="FunFam" id="1.10.8.270:FF:000037">
    <property type="entry name" value="TBC1 domain family member 22A"/>
    <property type="match status" value="1"/>
</dbReference>
<accession>A0A6A6V872</accession>
<dbReference type="PROSITE" id="PS50086">
    <property type="entry name" value="TBC_RABGAP"/>
    <property type="match status" value="1"/>
</dbReference>